<evidence type="ECO:0000256" key="3">
    <source>
        <dbReference type="ARBA" id="ARBA00022840"/>
    </source>
</evidence>
<dbReference type="PROSITE" id="PS50893">
    <property type="entry name" value="ABC_TRANSPORTER_2"/>
    <property type="match status" value="2"/>
</dbReference>
<keyword evidence="2" id="KW-0547">Nucleotide-binding</keyword>
<dbReference type="GO" id="GO:0055085">
    <property type="term" value="P:transmembrane transport"/>
    <property type="evidence" value="ECO:0007669"/>
    <property type="project" value="UniProtKB-ARBA"/>
</dbReference>
<dbReference type="Pfam" id="PF00005">
    <property type="entry name" value="ABC_tran"/>
    <property type="match status" value="2"/>
</dbReference>
<name>A0A1E5C7W8_9GAMM</name>
<keyword evidence="6" id="KW-1185">Reference proteome</keyword>
<dbReference type="SUPFAM" id="SSF52540">
    <property type="entry name" value="P-loop containing nucleoside triphosphate hydrolases"/>
    <property type="match status" value="2"/>
</dbReference>
<organism evidence="5 6">
    <name type="scientific">Enterovibrio norvegicus FF-454</name>
    <dbReference type="NCBI Taxonomy" id="1185651"/>
    <lineage>
        <taxon>Bacteria</taxon>
        <taxon>Pseudomonadati</taxon>
        <taxon>Pseudomonadota</taxon>
        <taxon>Gammaproteobacteria</taxon>
        <taxon>Vibrionales</taxon>
        <taxon>Vibrionaceae</taxon>
        <taxon>Enterovibrio</taxon>
    </lineage>
</organism>
<dbReference type="EMBL" id="AJWN02000046">
    <property type="protein sequence ID" value="OEE61569.1"/>
    <property type="molecule type" value="Genomic_DNA"/>
</dbReference>
<reference evidence="5 6" key="1">
    <citation type="journal article" date="2012" name="Science">
        <title>Ecological populations of bacteria act as socially cohesive units of antibiotic production and resistance.</title>
        <authorList>
            <person name="Cordero O.X."/>
            <person name="Wildschutte H."/>
            <person name="Kirkup B."/>
            <person name="Proehl S."/>
            <person name="Ngo L."/>
            <person name="Hussain F."/>
            <person name="Le Roux F."/>
            <person name="Mincer T."/>
            <person name="Polz M.F."/>
        </authorList>
    </citation>
    <scope>NUCLEOTIDE SEQUENCE [LARGE SCALE GENOMIC DNA]</scope>
    <source>
        <strain evidence="5 6">FF-454</strain>
    </source>
</reference>
<dbReference type="InterPro" id="IPR027417">
    <property type="entry name" value="P-loop_NTPase"/>
</dbReference>
<proteinExistence type="predicted"/>
<dbReference type="GO" id="GO:0016887">
    <property type="term" value="F:ATP hydrolysis activity"/>
    <property type="evidence" value="ECO:0007669"/>
    <property type="project" value="InterPro"/>
</dbReference>
<evidence type="ECO:0000259" key="4">
    <source>
        <dbReference type="PROSITE" id="PS50893"/>
    </source>
</evidence>
<evidence type="ECO:0000256" key="1">
    <source>
        <dbReference type="ARBA" id="ARBA00022448"/>
    </source>
</evidence>
<dbReference type="GO" id="GO:0005524">
    <property type="term" value="F:ATP binding"/>
    <property type="evidence" value="ECO:0007669"/>
    <property type="project" value="UniProtKB-KW"/>
</dbReference>
<feature type="domain" description="ABC transporter" evidence="4">
    <location>
        <begin position="263"/>
        <end position="470"/>
    </location>
</feature>
<dbReference type="InterPro" id="IPR003439">
    <property type="entry name" value="ABC_transporter-like_ATP-bd"/>
</dbReference>
<dbReference type="Proteomes" id="UP000095039">
    <property type="component" value="Unassembled WGS sequence"/>
</dbReference>
<accession>A0A1E5C7W8</accession>
<keyword evidence="1" id="KW-0813">Transport</keyword>
<dbReference type="Gene3D" id="3.40.50.300">
    <property type="entry name" value="P-loop containing nucleotide triphosphate hydrolases"/>
    <property type="match status" value="2"/>
</dbReference>
<protein>
    <submittedName>
        <fullName evidence="5">ABC transporter ATP-binding protein</fullName>
    </submittedName>
</protein>
<dbReference type="InterPro" id="IPR017871">
    <property type="entry name" value="ABC_transporter-like_CS"/>
</dbReference>
<feature type="domain" description="ABC transporter" evidence="4">
    <location>
        <begin position="5"/>
        <end position="242"/>
    </location>
</feature>
<dbReference type="InterPro" id="IPR050319">
    <property type="entry name" value="ABC_transp_ATP-bind"/>
</dbReference>
<evidence type="ECO:0000313" key="5">
    <source>
        <dbReference type="EMBL" id="OEE61569.1"/>
    </source>
</evidence>
<dbReference type="SMART" id="SM00382">
    <property type="entry name" value="AAA"/>
    <property type="match status" value="2"/>
</dbReference>
<gene>
    <name evidence="5" type="ORF">A1OK_09430</name>
</gene>
<dbReference type="AlphaFoldDB" id="A0A1E5C7W8"/>
<dbReference type="PANTHER" id="PTHR43776">
    <property type="entry name" value="TRANSPORT ATP-BINDING PROTEIN"/>
    <property type="match status" value="1"/>
</dbReference>
<comment type="caution">
    <text evidence="5">The sequence shown here is derived from an EMBL/GenBank/DDBJ whole genome shotgun (WGS) entry which is preliminary data.</text>
</comment>
<dbReference type="RefSeq" id="WP_016959972.1">
    <property type="nucleotide sequence ID" value="NZ_AJWN02000046.1"/>
</dbReference>
<dbReference type="PROSITE" id="PS00211">
    <property type="entry name" value="ABC_TRANSPORTER_1"/>
    <property type="match status" value="2"/>
</dbReference>
<evidence type="ECO:0000313" key="6">
    <source>
        <dbReference type="Proteomes" id="UP000095039"/>
    </source>
</evidence>
<sequence length="470" mass="51051">MTPLIQLTDLSITAGDVSLLEPLSLSLFQDKPLTILGQTGSGKSLLAQAIIGLLPVTLQQHGRVEVLGKAHDIPALKTRWGKQMIMLPQEPWRALDPLMQSYQQVAEVYECVHEQTPESAFDNAIYDLDELGLKSSALKRPGELSGGMAQRLAVAAATAGGATLILADEPTKGLDVSRRDDIINLLRKSAQGGGLLTITHDIDVARQIGGDIIVMKEGTVVEQGTASQVLETPQHAYTQALIAADPRHWQKSAYPQAFTKPVLTVSDLSIGRQHKSLAKDISFTLHAGEVMGVVGDSGCGKSTLGDTLLGLLPPLEGKIEKLGENVTPYQWLKLFQDPPSAVTSSVTLGTLLDDLTTLHSIDRQKVAHLMEKLKLAPELLERRSTSVSGGELQRFSILRALLLDPVFLFADEPTSRLDPIIAKEVTELLIMLAKEQHCAVLLVSHDKNLIEKCCDSVLSISVTRFPLRYR</sequence>
<keyword evidence="3 5" id="KW-0067">ATP-binding</keyword>
<dbReference type="InterPro" id="IPR003593">
    <property type="entry name" value="AAA+_ATPase"/>
</dbReference>
<evidence type="ECO:0000256" key="2">
    <source>
        <dbReference type="ARBA" id="ARBA00022741"/>
    </source>
</evidence>